<comment type="caution">
    <text evidence="1">The sequence shown here is derived from an EMBL/GenBank/DDBJ whole genome shotgun (WGS) entry which is preliminary data.</text>
</comment>
<accession>A0A9N7MJG9</accession>
<evidence type="ECO:0000313" key="2">
    <source>
        <dbReference type="Proteomes" id="UP001153555"/>
    </source>
</evidence>
<feature type="non-terminal residue" evidence="1">
    <location>
        <position position="1"/>
    </location>
</feature>
<feature type="non-terminal residue" evidence="1">
    <location>
        <position position="66"/>
    </location>
</feature>
<evidence type="ECO:0008006" key="3">
    <source>
        <dbReference type="Google" id="ProtNLM"/>
    </source>
</evidence>
<dbReference type="Proteomes" id="UP001153555">
    <property type="component" value="Unassembled WGS sequence"/>
</dbReference>
<dbReference type="AlphaFoldDB" id="A0A9N7MJG9"/>
<sequence>ILSVYQSFTGQRVNLSKSSVFFSKNSADWVQNAVCNTLQGIDICHSTRYLGLPMGLGRSKRDVFEF</sequence>
<name>A0A9N7MJG9_STRHE</name>
<evidence type="ECO:0000313" key="1">
    <source>
        <dbReference type="EMBL" id="CAA0812037.1"/>
    </source>
</evidence>
<organism evidence="1 2">
    <name type="scientific">Striga hermonthica</name>
    <name type="common">Purple witchweed</name>
    <name type="synonym">Buchnera hermonthica</name>
    <dbReference type="NCBI Taxonomy" id="68872"/>
    <lineage>
        <taxon>Eukaryota</taxon>
        <taxon>Viridiplantae</taxon>
        <taxon>Streptophyta</taxon>
        <taxon>Embryophyta</taxon>
        <taxon>Tracheophyta</taxon>
        <taxon>Spermatophyta</taxon>
        <taxon>Magnoliopsida</taxon>
        <taxon>eudicotyledons</taxon>
        <taxon>Gunneridae</taxon>
        <taxon>Pentapetalae</taxon>
        <taxon>asterids</taxon>
        <taxon>lamiids</taxon>
        <taxon>Lamiales</taxon>
        <taxon>Orobanchaceae</taxon>
        <taxon>Buchnereae</taxon>
        <taxon>Striga</taxon>
    </lineage>
</organism>
<protein>
    <recommendedName>
        <fullName evidence="3">Reverse transcriptase</fullName>
    </recommendedName>
</protein>
<keyword evidence="2" id="KW-1185">Reference proteome</keyword>
<dbReference type="OrthoDB" id="1936608at2759"/>
<proteinExistence type="predicted"/>
<gene>
    <name evidence="1" type="ORF">SHERM_12855</name>
</gene>
<dbReference type="EMBL" id="CACSLK010009714">
    <property type="protein sequence ID" value="CAA0812037.1"/>
    <property type="molecule type" value="Genomic_DNA"/>
</dbReference>
<reference evidence="1" key="1">
    <citation type="submission" date="2019-12" db="EMBL/GenBank/DDBJ databases">
        <authorList>
            <person name="Scholes J."/>
        </authorList>
    </citation>
    <scope>NUCLEOTIDE SEQUENCE</scope>
</reference>